<dbReference type="EMBL" id="JAOUSF010000001">
    <property type="protein sequence ID" value="MCU9612218.1"/>
    <property type="molecule type" value="Genomic_DNA"/>
</dbReference>
<dbReference type="Proteomes" id="UP001209318">
    <property type="component" value="Unassembled WGS sequence"/>
</dbReference>
<evidence type="ECO:0000313" key="6">
    <source>
        <dbReference type="EMBL" id="MCU9612218.1"/>
    </source>
</evidence>
<reference evidence="6" key="1">
    <citation type="submission" date="2022-10" db="EMBL/GenBank/DDBJ databases">
        <title>Description of Fervidibacillus gen. nov. in the family Fervidibacillaceae fam. nov. with two species, Fervidibacillus albus sp. nov., and Fervidibacillus halotolerans sp. nov., isolated from tidal flat sediments.</title>
        <authorList>
            <person name="Kwon K.K."/>
            <person name="Yang S.-H."/>
        </authorList>
    </citation>
    <scope>NUCLEOTIDE SEQUENCE</scope>
    <source>
        <strain evidence="6">JCM 19140</strain>
    </source>
</reference>
<dbReference type="PANTHER" id="PTHR14226:SF76">
    <property type="entry name" value="NTE FAMILY PROTEIN RSSA"/>
    <property type="match status" value="1"/>
</dbReference>
<name>A0AAE3IPJ0_9BACI</name>
<keyword evidence="1 4" id="KW-0378">Hydrolase</keyword>
<protein>
    <submittedName>
        <fullName evidence="6">Patatin-like phospholipase family protein</fullName>
    </submittedName>
</protein>
<keyword evidence="7" id="KW-1185">Reference proteome</keyword>
<dbReference type="InterPro" id="IPR016035">
    <property type="entry name" value="Acyl_Trfase/lysoPLipase"/>
</dbReference>
<dbReference type="AlphaFoldDB" id="A0AAE3IPJ0"/>
<dbReference type="InterPro" id="IPR050301">
    <property type="entry name" value="NTE"/>
</dbReference>
<gene>
    <name evidence="6" type="ORF">OEV98_01415</name>
</gene>
<feature type="short sequence motif" description="GXSXG" evidence="4">
    <location>
        <begin position="39"/>
        <end position="43"/>
    </location>
</feature>
<evidence type="ECO:0000256" key="1">
    <source>
        <dbReference type="ARBA" id="ARBA00022801"/>
    </source>
</evidence>
<dbReference type="SUPFAM" id="SSF52151">
    <property type="entry name" value="FabD/lysophospholipase-like"/>
    <property type="match status" value="1"/>
</dbReference>
<evidence type="ECO:0000256" key="3">
    <source>
        <dbReference type="ARBA" id="ARBA00023098"/>
    </source>
</evidence>
<feature type="active site" description="Proton acceptor" evidence="4">
    <location>
        <position position="153"/>
    </location>
</feature>
<organism evidence="6 7">
    <name type="scientific">Perspicuibacillus lycopersici</name>
    <dbReference type="NCBI Taxonomy" id="1325689"/>
    <lineage>
        <taxon>Bacteria</taxon>
        <taxon>Bacillati</taxon>
        <taxon>Bacillota</taxon>
        <taxon>Bacilli</taxon>
        <taxon>Bacillales</taxon>
        <taxon>Bacillaceae</taxon>
        <taxon>Perspicuibacillus</taxon>
    </lineage>
</organism>
<dbReference type="RefSeq" id="WP_263071355.1">
    <property type="nucleotide sequence ID" value="NZ_JAOUSF010000001.1"/>
</dbReference>
<feature type="domain" description="PNPLA" evidence="5">
    <location>
        <begin position="8"/>
        <end position="166"/>
    </location>
</feature>
<comment type="caution">
    <text evidence="6">The sequence shown here is derived from an EMBL/GenBank/DDBJ whole genome shotgun (WGS) entry which is preliminary data.</text>
</comment>
<dbReference type="PANTHER" id="PTHR14226">
    <property type="entry name" value="NEUROPATHY TARGET ESTERASE/SWISS CHEESE D.MELANOGASTER"/>
    <property type="match status" value="1"/>
</dbReference>
<comment type="caution">
    <text evidence="4">Lacks conserved residue(s) required for the propagation of feature annotation.</text>
</comment>
<evidence type="ECO:0000313" key="7">
    <source>
        <dbReference type="Proteomes" id="UP001209318"/>
    </source>
</evidence>
<dbReference type="GO" id="GO:0016042">
    <property type="term" value="P:lipid catabolic process"/>
    <property type="evidence" value="ECO:0007669"/>
    <property type="project" value="UniProtKB-UniRule"/>
</dbReference>
<dbReference type="GO" id="GO:0016787">
    <property type="term" value="F:hydrolase activity"/>
    <property type="evidence" value="ECO:0007669"/>
    <property type="project" value="UniProtKB-UniRule"/>
</dbReference>
<sequence length="262" mass="28533">MDFPKIGLALGSGGARGLAHIGVIKVLEEANIPIHMIAGSSIGSLIGAFYAAGHNVEEMLKITSAFKRKYFLDITIPKLGFIAGNRIKDFIRLFTYNKNIEDLSIPLAITATDIHTGEKVIFKQGPIADAVRASIAIPGIFVPETWNGRVLVDGGVIDRVPVSVVKEMGAEIIIAVDVAGLKKNASITTIYDVILQSIDIMQLELVKNRENQSDIMIQPIVEQFGSYSFGQATEIILAGEEAAKKYIDTIKSLISRWKESHQ</sequence>
<dbReference type="Gene3D" id="3.40.1090.10">
    <property type="entry name" value="Cytosolic phospholipase A2 catalytic domain"/>
    <property type="match status" value="1"/>
</dbReference>
<accession>A0AAE3IPJ0</accession>
<keyword evidence="3 4" id="KW-0443">Lipid metabolism</keyword>
<evidence type="ECO:0000256" key="2">
    <source>
        <dbReference type="ARBA" id="ARBA00022963"/>
    </source>
</evidence>
<evidence type="ECO:0000256" key="4">
    <source>
        <dbReference type="PROSITE-ProRule" id="PRU01161"/>
    </source>
</evidence>
<dbReference type="PROSITE" id="PS51635">
    <property type="entry name" value="PNPLA"/>
    <property type="match status" value="1"/>
</dbReference>
<keyword evidence="2 4" id="KW-0442">Lipid degradation</keyword>
<proteinExistence type="predicted"/>
<dbReference type="Pfam" id="PF01734">
    <property type="entry name" value="Patatin"/>
    <property type="match status" value="1"/>
</dbReference>
<evidence type="ECO:0000259" key="5">
    <source>
        <dbReference type="PROSITE" id="PS51635"/>
    </source>
</evidence>
<feature type="short sequence motif" description="DGA/G" evidence="4">
    <location>
        <begin position="153"/>
        <end position="155"/>
    </location>
</feature>
<dbReference type="InterPro" id="IPR002641">
    <property type="entry name" value="PNPLA_dom"/>
</dbReference>
<feature type="active site" description="Nucleophile" evidence="4">
    <location>
        <position position="41"/>
    </location>
</feature>